<feature type="region of interest" description="Disordered" evidence="1">
    <location>
        <begin position="69"/>
        <end position="112"/>
    </location>
</feature>
<reference evidence="3 4" key="1">
    <citation type="submission" date="2020-03" db="EMBL/GenBank/DDBJ databases">
        <title>Draft genome of Streptomyces sp. ventii, isolated from the Axial Seamount in the Pacific Ocean, and resequencing of the two type strains Streptomyces lonarensis strain NCL 716 and Streptomyces bohaiensis strain 11A07.</title>
        <authorList>
            <person name="Loughran R.M."/>
            <person name="Pfannmuller K.M."/>
            <person name="Wasson B.J."/>
            <person name="Deadmond M.C."/>
            <person name="Paddock B.E."/>
            <person name="Koyack M.J."/>
            <person name="Gallegos D.A."/>
            <person name="Mitchell E.A."/>
            <person name="Ushijima B."/>
            <person name="Saw J.H."/>
            <person name="Mcphail K.L."/>
            <person name="Videau P."/>
        </authorList>
    </citation>
    <scope>NUCLEOTIDE SEQUENCE [LARGE SCALE GENOMIC DNA]</scope>
    <source>
        <strain evidence="4">5675061</strain>
    </source>
</reference>
<keyword evidence="2" id="KW-1133">Transmembrane helix</keyword>
<dbReference type="RefSeq" id="WP_167933708.1">
    <property type="nucleotide sequence ID" value="NZ_JAAVJB010000091.1"/>
</dbReference>
<protein>
    <recommendedName>
        <fullName evidence="5">Integral membrane protein</fullName>
    </recommendedName>
</protein>
<evidence type="ECO:0000313" key="4">
    <source>
        <dbReference type="Proteomes" id="UP000746503"/>
    </source>
</evidence>
<evidence type="ECO:0000313" key="3">
    <source>
        <dbReference type="EMBL" id="NJP67176.1"/>
    </source>
</evidence>
<feature type="compositionally biased region" description="Basic and acidic residues" evidence="1">
    <location>
        <begin position="22"/>
        <end position="33"/>
    </location>
</feature>
<evidence type="ECO:0000256" key="2">
    <source>
        <dbReference type="SAM" id="Phobius"/>
    </source>
</evidence>
<feature type="transmembrane region" description="Helical" evidence="2">
    <location>
        <begin position="43"/>
        <end position="60"/>
    </location>
</feature>
<gene>
    <name evidence="3" type="ORF">HCJ92_12930</name>
</gene>
<accession>A0ABX1ANH5</accession>
<name>A0ABX1ANH5_9ACTN</name>
<evidence type="ECO:0008006" key="5">
    <source>
        <dbReference type="Google" id="ProtNLM"/>
    </source>
</evidence>
<keyword evidence="4" id="KW-1185">Reference proteome</keyword>
<organism evidence="3 4">
    <name type="scientific">Streptomyces spiramenti</name>
    <dbReference type="NCBI Taxonomy" id="2720606"/>
    <lineage>
        <taxon>Bacteria</taxon>
        <taxon>Bacillati</taxon>
        <taxon>Actinomycetota</taxon>
        <taxon>Actinomycetes</taxon>
        <taxon>Kitasatosporales</taxon>
        <taxon>Streptomycetaceae</taxon>
        <taxon>Streptomyces</taxon>
    </lineage>
</organism>
<dbReference type="Proteomes" id="UP000746503">
    <property type="component" value="Unassembled WGS sequence"/>
</dbReference>
<keyword evidence="2" id="KW-0472">Membrane</keyword>
<sequence length="278" mass="29042">MSYGDDYDDASERGIPSQTRTHYPDEEPGDRARRGGPTPRRNLTTIVGVFLILIAAIVFANRAGDDGATGGAADGDSSRNPGPAPTAPSGESPVDSAADGIPSGFPQTQQGAESAAANYAVALGGEGMFATDTRHSIVDALYEPDAAERLKAAQDSAYSQGFLERLGLDGNGQAPAGMTFVSRTVPVGTTAVAYDDETATVEVWYTALIGMAGEGSRDPIRTDWKTWTFDLSWTGEDWQVVADSQVEGPAPVPGDLRASPADEIADAVGEFGGFTYAR</sequence>
<comment type="caution">
    <text evidence="3">The sequence shown here is derived from an EMBL/GenBank/DDBJ whole genome shotgun (WGS) entry which is preliminary data.</text>
</comment>
<keyword evidence="2" id="KW-0812">Transmembrane</keyword>
<proteinExistence type="predicted"/>
<evidence type="ECO:0000256" key="1">
    <source>
        <dbReference type="SAM" id="MobiDB-lite"/>
    </source>
</evidence>
<feature type="region of interest" description="Disordered" evidence="1">
    <location>
        <begin position="1"/>
        <end position="40"/>
    </location>
</feature>
<dbReference type="EMBL" id="JAAVJB010000091">
    <property type="protein sequence ID" value="NJP67176.1"/>
    <property type="molecule type" value="Genomic_DNA"/>
</dbReference>